<dbReference type="Gene3D" id="3.40.30.10">
    <property type="entry name" value="Glutaredoxin"/>
    <property type="match status" value="1"/>
</dbReference>
<evidence type="ECO:0000256" key="2">
    <source>
        <dbReference type="ARBA" id="ARBA00022448"/>
    </source>
</evidence>
<sequence>MVLSVSERTFAQEVFQVSTPVLVHFWAPWCGLCRAIDPTLTTFERQWAGKVKLLGVNADESLKLANTYRLTSLPTLILFEGDKVRFRFEHYQGREELRRTLDSWMLATSGVYAPTQRLQPQEAVNR</sequence>
<name>A0ABU8YS53_9CYAN</name>
<evidence type="ECO:0000313" key="8">
    <source>
        <dbReference type="EMBL" id="MEK0187199.1"/>
    </source>
</evidence>
<dbReference type="PANTHER" id="PTHR45663:SF11">
    <property type="entry name" value="GEO12009P1"/>
    <property type="match status" value="1"/>
</dbReference>
<organism evidence="8 9">
    <name type="scientific">Microcoleus anatoxicus PTRS2</name>
    <dbReference type="NCBI Taxonomy" id="2705321"/>
    <lineage>
        <taxon>Bacteria</taxon>
        <taxon>Bacillati</taxon>
        <taxon>Cyanobacteriota</taxon>
        <taxon>Cyanophyceae</taxon>
        <taxon>Oscillatoriophycideae</taxon>
        <taxon>Oscillatoriales</taxon>
        <taxon>Microcoleaceae</taxon>
        <taxon>Microcoleus</taxon>
        <taxon>Microcoleus anatoxicus</taxon>
    </lineage>
</organism>
<dbReference type="InterPro" id="IPR005746">
    <property type="entry name" value="Thioredoxin"/>
</dbReference>
<protein>
    <recommendedName>
        <fullName evidence="6">Thioredoxin</fullName>
    </recommendedName>
</protein>
<evidence type="ECO:0000259" key="7">
    <source>
        <dbReference type="PROSITE" id="PS51352"/>
    </source>
</evidence>
<dbReference type="InterPro" id="IPR013766">
    <property type="entry name" value="Thioredoxin_domain"/>
</dbReference>
<evidence type="ECO:0000256" key="4">
    <source>
        <dbReference type="ARBA" id="ARBA00023157"/>
    </source>
</evidence>
<dbReference type="CDD" id="cd02947">
    <property type="entry name" value="TRX_family"/>
    <property type="match status" value="1"/>
</dbReference>
<dbReference type="RefSeq" id="WP_340518697.1">
    <property type="nucleotide sequence ID" value="NZ_JBBLXS010000318.1"/>
</dbReference>
<keyword evidence="5" id="KW-0676">Redox-active center</keyword>
<evidence type="ECO:0000256" key="3">
    <source>
        <dbReference type="ARBA" id="ARBA00022982"/>
    </source>
</evidence>
<dbReference type="Pfam" id="PF00085">
    <property type="entry name" value="Thioredoxin"/>
    <property type="match status" value="1"/>
</dbReference>
<dbReference type="PIRSF" id="PIRSF000077">
    <property type="entry name" value="Thioredoxin"/>
    <property type="match status" value="1"/>
</dbReference>
<dbReference type="Proteomes" id="UP001384579">
    <property type="component" value="Unassembled WGS sequence"/>
</dbReference>
<dbReference type="EMBL" id="JBBLXS010000318">
    <property type="protein sequence ID" value="MEK0187199.1"/>
    <property type="molecule type" value="Genomic_DNA"/>
</dbReference>
<dbReference type="PRINTS" id="PR00421">
    <property type="entry name" value="THIOREDOXIN"/>
</dbReference>
<reference evidence="8 9" key="1">
    <citation type="journal article" date="2020" name="Harmful Algae">
        <title>Molecular and morphological characterization of a novel dihydroanatoxin-a producing Microcoleus species (cyanobacteria) from the Russian River, California, USA.</title>
        <authorList>
            <person name="Conklin K.Y."/>
            <person name="Stancheva R."/>
            <person name="Otten T.G."/>
            <person name="Fadness R."/>
            <person name="Boyer G.L."/>
            <person name="Read B."/>
            <person name="Zhang X."/>
            <person name="Sheath R.G."/>
        </authorList>
    </citation>
    <scope>NUCLEOTIDE SEQUENCE [LARGE SCALE GENOMIC DNA]</scope>
    <source>
        <strain evidence="8 9">PTRS2</strain>
    </source>
</reference>
<evidence type="ECO:0000256" key="1">
    <source>
        <dbReference type="ARBA" id="ARBA00008987"/>
    </source>
</evidence>
<accession>A0ABU8YS53</accession>
<keyword evidence="3" id="KW-0249">Electron transport</keyword>
<keyword evidence="9" id="KW-1185">Reference proteome</keyword>
<dbReference type="SUPFAM" id="SSF52833">
    <property type="entry name" value="Thioredoxin-like"/>
    <property type="match status" value="1"/>
</dbReference>
<dbReference type="PROSITE" id="PS51352">
    <property type="entry name" value="THIOREDOXIN_2"/>
    <property type="match status" value="1"/>
</dbReference>
<dbReference type="PANTHER" id="PTHR45663">
    <property type="entry name" value="GEO12009P1"/>
    <property type="match status" value="1"/>
</dbReference>
<feature type="domain" description="Thioredoxin" evidence="7">
    <location>
        <begin position="1"/>
        <end position="106"/>
    </location>
</feature>
<proteinExistence type="inferred from homology"/>
<evidence type="ECO:0000313" key="9">
    <source>
        <dbReference type="Proteomes" id="UP001384579"/>
    </source>
</evidence>
<evidence type="ECO:0000256" key="6">
    <source>
        <dbReference type="PIRNR" id="PIRNR000077"/>
    </source>
</evidence>
<evidence type="ECO:0000256" key="5">
    <source>
        <dbReference type="ARBA" id="ARBA00023284"/>
    </source>
</evidence>
<comment type="caution">
    <text evidence="8">The sequence shown here is derived from an EMBL/GenBank/DDBJ whole genome shotgun (WGS) entry which is preliminary data.</text>
</comment>
<keyword evidence="2" id="KW-0813">Transport</keyword>
<comment type="similarity">
    <text evidence="1 6">Belongs to the thioredoxin family.</text>
</comment>
<keyword evidence="4" id="KW-1015">Disulfide bond</keyword>
<dbReference type="InterPro" id="IPR036249">
    <property type="entry name" value="Thioredoxin-like_sf"/>
</dbReference>
<gene>
    <name evidence="8" type="ORF">WMG39_20435</name>
</gene>